<keyword evidence="4 7" id="KW-0689">Ribosomal protein</keyword>
<dbReference type="OrthoDB" id="9808966at2"/>
<evidence type="ECO:0000256" key="5">
    <source>
        <dbReference type="ARBA" id="ARBA00023274"/>
    </source>
</evidence>
<dbReference type="RefSeq" id="WP_091831697.1">
    <property type="nucleotide sequence ID" value="NZ_FOAN01000002.1"/>
</dbReference>
<evidence type="ECO:0000313" key="9">
    <source>
        <dbReference type="EMBL" id="SEK99723.1"/>
    </source>
</evidence>
<dbReference type="GO" id="GO:0003735">
    <property type="term" value="F:structural constituent of ribosome"/>
    <property type="evidence" value="ECO:0007669"/>
    <property type="project" value="InterPro"/>
</dbReference>
<evidence type="ECO:0000256" key="4">
    <source>
        <dbReference type="ARBA" id="ARBA00022980"/>
    </source>
</evidence>
<evidence type="ECO:0000256" key="1">
    <source>
        <dbReference type="ARBA" id="ARBA00007698"/>
    </source>
</evidence>
<keyword evidence="10" id="KW-1185">Reference proteome</keyword>
<evidence type="ECO:0000256" key="7">
    <source>
        <dbReference type="HAMAP-Rule" id="MF_00382"/>
    </source>
</evidence>
<dbReference type="STRING" id="1036779.SAMN04515666_102562"/>
<dbReference type="NCBIfam" id="TIGR01032">
    <property type="entry name" value="rplT_bact"/>
    <property type="match status" value="1"/>
</dbReference>
<protein>
    <recommendedName>
        <fullName evidence="6 7">Large ribosomal subunit protein bL20</fullName>
    </recommendedName>
</protein>
<dbReference type="SUPFAM" id="SSF74731">
    <property type="entry name" value="Ribosomal protein L20"/>
    <property type="match status" value="1"/>
</dbReference>
<dbReference type="AlphaFoldDB" id="A0A1H7LL88"/>
<reference evidence="10" key="1">
    <citation type="submission" date="2016-10" db="EMBL/GenBank/DDBJ databases">
        <authorList>
            <person name="Varghese N."/>
            <person name="Submissions S."/>
        </authorList>
    </citation>
    <scope>NUCLEOTIDE SEQUENCE [LARGE SCALE GENOMIC DNA]</scope>
    <source>
        <strain evidence="10">LMG 26383,CCUG 61248,R- 45681</strain>
    </source>
</reference>
<dbReference type="InterPro" id="IPR049946">
    <property type="entry name" value="RIBOSOMAL_L20_CS"/>
</dbReference>
<dbReference type="Pfam" id="PF00453">
    <property type="entry name" value="Ribosomal_L20"/>
    <property type="match status" value="1"/>
</dbReference>
<dbReference type="InterPro" id="IPR005813">
    <property type="entry name" value="Ribosomal_bL20"/>
</dbReference>
<evidence type="ECO:0000256" key="3">
    <source>
        <dbReference type="ARBA" id="ARBA00022884"/>
    </source>
</evidence>
<keyword evidence="3 7" id="KW-0694">RNA-binding</keyword>
<dbReference type="EMBL" id="FOAN01000002">
    <property type="protein sequence ID" value="SEK99723.1"/>
    <property type="molecule type" value="Genomic_DNA"/>
</dbReference>
<dbReference type="GO" id="GO:0019843">
    <property type="term" value="F:rRNA binding"/>
    <property type="evidence" value="ECO:0007669"/>
    <property type="project" value="UniProtKB-UniRule"/>
</dbReference>
<evidence type="ECO:0000313" key="10">
    <source>
        <dbReference type="Proteomes" id="UP000199664"/>
    </source>
</evidence>
<dbReference type="GO" id="GO:0000027">
    <property type="term" value="P:ribosomal large subunit assembly"/>
    <property type="evidence" value="ECO:0007669"/>
    <property type="project" value="UniProtKB-UniRule"/>
</dbReference>
<dbReference type="Gene3D" id="6.10.160.10">
    <property type="match status" value="1"/>
</dbReference>
<dbReference type="GO" id="GO:1990904">
    <property type="term" value="C:ribonucleoprotein complex"/>
    <property type="evidence" value="ECO:0007669"/>
    <property type="project" value="UniProtKB-KW"/>
</dbReference>
<keyword evidence="5 7" id="KW-0687">Ribonucleoprotein</keyword>
<organism evidence="9 10">
    <name type="scientific">Bosea lupini</name>
    <dbReference type="NCBI Taxonomy" id="1036779"/>
    <lineage>
        <taxon>Bacteria</taxon>
        <taxon>Pseudomonadati</taxon>
        <taxon>Pseudomonadota</taxon>
        <taxon>Alphaproteobacteria</taxon>
        <taxon>Hyphomicrobiales</taxon>
        <taxon>Boseaceae</taxon>
        <taxon>Bosea</taxon>
    </lineage>
</organism>
<dbReference type="Gene3D" id="1.10.1900.20">
    <property type="entry name" value="Ribosomal protein L20"/>
    <property type="match status" value="1"/>
</dbReference>
<comment type="similarity">
    <text evidence="1 7 8">Belongs to the bacterial ribosomal protein bL20 family.</text>
</comment>
<evidence type="ECO:0000256" key="8">
    <source>
        <dbReference type="RuleBase" id="RU000560"/>
    </source>
</evidence>
<accession>A0A1H7LL88</accession>
<evidence type="ECO:0000256" key="2">
    <source>
        <dbReference type="ARBA" id="ARBA00022730"/>
    </source>
</evidence>
<dbReference type="PANTHER" id="PTHR10986">
    <property type="entry name" value="39S RIBOSOMAL PROTEIN L20"/>
    <property type="match status" value="1"/>
</dbReference>
<dbReference type="PROSITE" id="PS00937">
    <property type="entry name" value="RIBOSOMAL_L20"/>
    <property type="match status" value="1"/>
</dbReference>
<dbReference type="GO" id="GO:0006412">
    <property type="term" value="P:translation"/>
    <property type="evidence" value="ECO:0007669"/>
    <property type="project" value="InterPro"/>
</dbReference>
<gene>
    <name evidence="7" type="primary">rplT</name>
    <name evidence="9" type="ORF">SAMN04515666_102562</name>
</gene>
<dbReference type="HAMAP" id="MF_00382">
    <property type="entry name" value="Ribosomal_bL20"/>
    <property type="match status" value="1"/>
</dbReference>
<dbReference type="InterPro" id="IPR035566">
    <property type="entry name" value="Ribosomal_protein_bL20_C"/>
</dbReference>
<name>A0A1H7LL88_9HYPH</name>
<dbReference type="PRINTS" id="PR00062">
    <property type="entry name" value="RIBOSOMALL20"/>
</dbReference>
<dbReference type="CDD" id="cd07026">
    <property type="entry name" value="Ribosomal_L20"/>
    <property type="match status" value="1"/>
</dbReference>
<sequence>MARVKRGVTSHAKHKKTFKAAKGFYGRRKNTIRAAKAAVDRSMQYAYRDRKNKKRTFRALWIQRLNAAVREHGLTYSIFIGGLAKAGLELDRKTLSALAIDDAAAFAAVVETVKGALGTEAQAA</sequence>
<dbReference type="GO" id="GO:0005840">
    <property type="term" value="C:ribosome"/>
    <property type="evidence" value="ECO:0007669"/>
    <property type="project" value="UniProtKB-KW"/>
</dbReference>
<keyword evidence="2 7" id="KW-0699">rRNA-binding</keyword>
<dbReference type="Proteomes" id="UP000199664">
    <property type="component" value="Unassembled WGS sequence"/>
</dbReference>
<evidence type="ECO:0000256" key="6">
    <source>
        <dbReference type="ARBA" id="ARBA00035172"/>
    </source>
</evidence>
<proteinExistence type="inferred from homology"/>
<dbReference type="FunFam" id="1.10.1900.20:FF:000001">
    <property type="entry name" value="50S ribosomal protein L20"/>
    <property type="match status" value="1"/>
</dbReference>
<comment type="function">
    <text evidence="7 8">Binds directly to 23S ribosomal RNA and is necessary for the in vitro assembly process of the 50S ribosomal subunit. It is not involved in the protein synthesizing functions of that subunit.</text>
</comment>